<accession>A0ABT3JKU3</accession>
<gene>
    <name evidence="2" type="ORF">OK344_03615</name>
</gene>
<dbReference type="EMBL" id="JAPCHZ010000001">
    <property type="protein sequence ID" value="MCW4451289.1"/>
    <property type="molecule type" value="Genomic_DNA"/>
</dbReference>
<protein>
    <submittedName>
        <fullName evidence="2">Fibronectin type III domain-containing protein</fullName>
    </submittedName>
</protein>
<dbReference type="Pfam" id="PF00041">
    <property type="entry name" value="fn3"/>
    <property type="match status" value="1"/>
</dbReference>
<dbReference type="Gene3D" id="2.60.40.10">
    <property type="entry name" value="Immunoglobulins"/>
    <property type="match status" value="1"/>
</dbReference>
<evidence type="ECO:0000259" key="1">
    <source>
        <dbReference type="PROSITE" id="PS50853"/>
    </source>
</evidence>
<dbReference type="InterPro" id="IPR036116">
    <property type="entry name" value="FN3_sf"/>
</dbReference>
<dbReference type="SUPFAM" id="SSF49265">
    <property type="entry name" value="Fibronectin type III"/>
    <property type="match status" value="1"/>
</dbReference>
<dbReference type="InterPro" id="IPR003961">
    <property type="entry name" value="FN3_dom"/>
</dbReference>
<keyword evidence="3" id="KW-1185">Reference proteome</keyword>
<dbReference type="RefSeq" id="WP_265143490.1">
    <property type="nucleotide sequence ID" value="NZ_JAPCHZ010000001.1"/>
</dbReference>
<sequence>MDIQKPTTPQNISVSKITKNSFSLNWSASTDNVGVSEYLISVNDQLYTSKETNIDIRELNSASLHSVSVTSRDAAGNVSGTSEIINVKTLSGVTDLYISAKSKFWKNGNSTSLEVLSGFQNFGGNIFVAENNVYSSGFITKGNVDDYRRIASYWKNGILKTLEPLNSTELSSAEDIAVNGNDVYVVGSVTRYIPYSYYKCYWKNGSKVILPGSTWNGRYSDPRISKMKIDNDDVYIASSIYENDYKPVYWKNGTLYQLPKPTTFNFSDITSIDVENGNVYIGGGGLKFFTDKRMGFYWKNNEIHEFADCEGIMCMDVVNDDVYVAGYNNAGKLAYWKNNVMTEIPFGRQVQSIKVIDNDVYLLVSYNSEYEQIQKVFKNGQEISSFNQENLGNLFLTTY</sequence>
<feature type="domain" description="Fibronectin type-III" evidence="1">
    <location>
        <begin position="8"/>
        <end position="92"/>
    </location>
</feature>
<evidence type="ECO:0000313" key="2">
    <source>
        <dbReference type="EMBL" id="MCW4451289.1"/>
    </source>
</evidence>
<evidence type="ECO:0000313" key="3">
    <source>
        <dbReference type="Proteomes" id="UP001209107"/>
    </source>
</evidence>
<reference evidence="2 3" key="1">
    <citation type="submission" date="2022-10" db="EMBL/GenBank/DDBJ databases">
        <title>Kaistella sp. BT-6-1-3.</title>
        <authorList>
            <person name="Ai J."/>
            <person name="Deng Z."/>
        </authorList>
    </citation>
    <scope>NUCLEOTIDE SEQUENCE [LARGE SCALE GENOMIC DNA]</scope>
    <source>
        <strain evidence="2 3">BT6-1-3</strain>
    </source>
</reference>
<organism evidence="2 3">
    <name type="scientific">Kaistella yananensis</name>
    <dbReference type="NCBI Taxonomy" id="2989820"/>
    <lineage>
        <taxon>Bacteria</taxon>
        <taxon>Pseudomonadati</taxon>
        <taxon>Bacteroidota</taxon>
        <taxon>Flavobacteriia</taxon>
        <taxon>Flavobacteriales</taxon>
        <taxon>Weeksellaceae</taxon>
        <taxon>Chryseobacterium group</taxon>
        <taxon>Kaistella</taxon>
    </lineage>
</organism>
<dbReference type="SMART" id="SM00060">
    <property type="entry name" value="FN3"/>
    <property type="match status" value="1"/>
</dbReference>
<comment type="caution">
    <text evidence="2">The sequence shown here is derived from an EMBL/GenBank/DDBJ whole genome shotgun (WGS) entry which is preliminary data.</text>
</comment>
<proteinExistence type="predicted"/>
<dbReference type="CDD" id="cd00063">
    <property type="entry name" value="FN3"/>
    <property type="match status" value="1"/>
</dbReference>
<dbReference type="InterPro" id="IPR013783">
    <property type="entry name" value="Ig-like_fold"/>
</dbReference>
<name>A0ABT3JKU3_9FLAO</name>
<dbReference type="PROSITE" id="PS50853">
    <property type="entry name" value="FN3"/>
    <property type="match status" value="1"/>
</dbReference>
<dbReference type="Proteomes" id="UP001209107">
    <property type="component" value="Unassembled WGS sequence"/>
</dbReference>